<comment type="caution">
    <text evidence="1">The sequence shown here is derived from an EMBL/GenBank/DDBJ whole genome shotgun (WGS) entry which is preliminary data.</text>
</comment>
<reference evidence="1 2" key="1">
    <citation type="submission" date="2015-07" db="EMBL/GenBank/DDBJ databases">
        <title>The genome of Pseudoloma neurophilia, a relevant intracellular parasite of the zebrafish.</title>
        <authorList>
            <person name="Ndikumana S."/>
            <person name="Pelin A."/>
            <person name="Sanders J."/>
            <person name="Corradi N."/>
        </authorList>
    </citation>
    <scope>NUCLEOTIDE SEQUENCE [LARGE SCALE GENOMIC DNA]</scope>
    <source>
        <strain evidence="1 2">MK1</strain>
    </source>
</reference>
<feature type="non-terminal residue" evidence="1">
    <location>
        <position position="1"/>
    </location>
</feature>
<accession>A0A0R0M0Z9</accession>
<dbReference type="AlphaFoldDB" id="A0A0R0M0Z9"/>
<keyword evidence="2" id="KW-1185">Reference proteome</keyword>
<evidence type="ECO:0000313" key="2">
    <source>
        <dbReference type="Proteomes" id="UP000051530"/>
    </source>
</evidence>
<evidence type="ECO:0000313" key="1">
    <source>
        <dbReference type="EMBL" id="KRH92027.1"/>
    </source>
</evidence>
<sequence length="66" mass="7908">EGMISFFCNNLASHSGLYSLIPYLLLSKFLNSIQITSFELIFSFRKTIFVNIQKRRIRWQKYKIFP</sequence>
<proteinExistence type="predicted"/>
<dbReference type="VEuPathDB" id="MicrosporidiaDB:M153_13903000786"/>
<dbReference type="EMBL" id="LGUB01001285">
    <property type="protein sequence ID" value="KRH92027.1"/>
    <property type="molecule type" value="Genomic_DNA"/>
</dbReference>
<dbReference type="Proteomes" id="UP000051530">
    <property type="component" value="Unassembled WGS sequence"/>
</dbReference>
<name>A0A0R0M0Z9_9MICR</name>
<organism evidence="1 2">
    <name type="scientific">Pseudoloma neurophilia</name>
    <dbReference type="NCBI Taxonomy" id="146866"/>
    <lineage>
        <taxon>Eukaryota</taxon>
        <taxon>Fungi</taxon>
        <taxon>Fungi incertae sedis</taxon>
        <taxon>Microsporidia</taxon>
        <taxon>Pseudoloma</taxon>
    </lineage>
</organism>
<gene>
    <name evidence="1" type="ORF">M153_13903000786</name>
</gene>
<protein>
    <submittedName>
        <fullName evidence="1">Uncharacterized protein</fullName>
    </submittedName>
</protein>